<evidence type="ECO:0000256" key="3">
    <source>
        <dbReference type="ARBA" id="ARBA00022475"/>
    </source>
</evidence>
<evidence type="ECO:0000313" key="10">
    <source>
        <dbReference type="Proteomes" id="UP000008234"/>
    </source>
</evidence>
<feature type="transmembrane region" description="Helical" evidence="7">
    <location>
        <begin position="76"/>
        <end position="95"/>
    </location>
</feature>
<evidence type="ECO:0000256" key="4">
    <source>
        <dbReference type="ARBA" id="ARBA00022692"/>
    </source>
</evidence>
<dbReference type="OrthoDB" id="9811198at2"/>
<feature type="transmembrane region" description="Helical" evidence="7">
    <location>
        <begin position="126"/>
        <end position="144"/>
    </location>
</feature>
<keyword evidence="3" id="KW-1003">Cell membrane</keyword>
<feature type="transmembrane region" description="Helical" evidence="7">
    <location>
        <begin position="45"/>
        <end position="64"/>
    </location>
</feature>
<dbReference type="STRING" id="699246.HMPREF0868_0374"/>
<dbReference type="PRINTS" id="PR01837">
    <property type="entry name" value="MGTCSAPBPROT"/>
</dbReference>
<dbReference type="InterPro" id="IPR003416">
    <property type="entry name" value="MgtC/SapB/SrpB/YhiD_fam"/>
</dbReference>
<dbReference type="GO" id="GO:0005886">
    <property type="term" value="C:plasma membrane"/>
    <property type="evidence" value="ECO:0007669"/>
    <property type="project" value="UniProtKB-SubCell"/>
</dbReference>
<dbReference type="PANTHER" id="PTHR33778">
    <property type="entry name" value="PROTEIN MGTC"/>
    <property type="match status" value="1"/>
</dbReference>
<comment type="similarity">
    <text evidence="2">Belongs to the MgtC/SapB family.</text>
</comment>
<dbReference type="Proteomes" id="UP000008234">
    <property type="component" value="Chromosome"/>
</dbReference>
<dbReference type="AlphaFoldDB" id="D3R0K5"/>
<evidence type="ECO:0000256" key="5">
    <source>
        <dbReference type="ARBA" id="ARBA00022989"/>
    </source>
</evidence>
<evidence type="ECO:0000256" key="2">
    <source>
        <dbReference type="ARBA" id="ARBA00009298"/>
    </source>
</evidence>
<evidence type="ECO:0000256" key="7">
    <source>
        <dbReference type="SAM" id="Phobius"/>
    </source>
</evidence>
<evidence type="ECO:0000256" key="6">
    <source>
        <dbReference type="ARBA" id="ARBA00023136"/>
    </source>
</evidence>
<evidence type="ECO:0000259" key="8">
    <source>
        <dbReference type="Pfam" id="PF02308"/>
    </source>
</evidence>
<dbReference type="eggNOG" id="COG1285">
    <property type="taxonomic scope" value="Bacteria"/>
</dbReference>
<dbReference type="KEGG" id="clo:HMPREF0868_0374"/>
<organism evidence="9 10">
    <name type="scientific">Mageeibacillus indolicus (strain UPII9-5)</name>
    <name type="common">Clostridiales genomosp. BVAB3 (strain UPII9-5)</name>
    <dbReference type="NCBI Taxonomy" id="699246"/>
    <lineage>
        <taxon>Bacteria</taxon>
        <taxon>Bacillati</taxon>
        <taxon>Bacillota</taxon>
        <taxon>Clostridia</taxon>
        <taxon>Eubacteriales</taxon>
        <taxon>Oscillospiraceae</taxon>
        <taxon>Mageeibacillus</taxon>
    </lineage>
</organism>
<dbReference type="HOGENOM" id="CLU_079292_0_1_9"/>
<dbReference type="PANTHER" id="PTHR33778:SF1">
    <property type="entry name" value="MAGNESIUM TRANSPORTER YHID-RELATED"/>
    <property type="match status" value="1"/>
</dbReference>
<dbReference type="Pfam" id="PF02308">
    <property type="entry name" value="MgtC"/>
    <property type="match status" value="1"/>
</dbReference>
<feature type="domain" description="MgtC/SapB/SrpB/YhiD N-terminal" evidence="8">
    <location>
        <begin position="20"/>
        <end position="145"/>
    </location>
</feature>
<gene>
    <name evidence="9" type="ordered locus">HMPREF0868_0374</name>
</gene>
<reference evidence="10" key="1">
    <citation type="submission" date="2009-12" db="EMBL/GenBank/DDBJ databases">
        <title>Sequence of Clostridiales genomosp. BVAB3 str. UPII9-5.</title>
        <authorList>
            <person name="Madupu R."/>
            <person name="Durkin A.S."/>
            <person name="Torralba M."/>
            <person name="Methe B."/>
            <person name="Sutton G.G."/>
            <person name="Strausberg R.L."/>
            <person name="Nelson K.E."/>
        </authorList>
    </citation>
    <scope>NUCLEOTIDE SEQUENCE [LARGE SCALE GENOMIC DNA]</scope>
    <source>
        <strain evidence="10">UPII9-5</strain>
    </source>
</reference>
<comment type="subcellular location">
    <subcellularLocation>
        <location evidence="1">Cell membrane</location>
        <topology evidence="1">Multi-pass membrane protein</topology>
    </subcellularLocation>
</comment>
<sequence length="292" mass="31806">MLEALDFLRGINFLSVVVRLMLAVICGGVIGIERAYKRRPAGFRTHILICLGAAMTTLTSQYLSIYMSYTTDISRLGAHVIAGIGFIGAGTIIVTKRQRVKGLTTAAGLWTAAIIGLVLGSGYFEAGILATILIMAAELLFSKIEYRILHNTREINLFIEYNRKNTLEKILAYCAQNNLKVLDIEVTRQGDSDPSSQVHPMIDETGENAAKETRAPGQIQPQDHGQAQSLVQAQGQTKGFGDDAAGAISGETDRLKNYAFVILNILLNRQVRLEEVIESLAAVRGVISVDKL</sequence>
<proteinExistence type="inferred from homology"/>
<keyword evidence="6 7" id="KW-0472">Membrane</keyword>
<evidence type="ECO:0000256" key="1">
    <source>
        <dbReference type="ARBA" id="ARBA00004651"/>
    </source>
</evidence>
<dbReference type="InterPro" id="IPR049177">
    <property type="entry name" value="MgtC_SapB_SrpB_YhiD_N"/>
</dbReference>
<dbReference type="EMBL" id="CP001850">
    <property type="protein sequence ID" value="ADC90380.1"/>
    <property type="molecule type" value="Genomic_DNA"/>
</dbReference>
<name>D3R0K5_MAGIU</name>
<keyword evidence="5 7" id="KW-1133">Transmembrane helix</keyword>
<keyword evidence="4 7" id="KW-0812">Transmembrane</keyword>
<keyword evidence="10" id="KW-1185">Reference proteome</keyword>
<evidence type="ECO:0000313" key="9">
    <source>
        <dbReference type="EMBL" id="ADC90380.1"/>
    </source>
</evidence>
<accession>D3R0K5</accession>
<dbReference type="RefSeq" id="WP_012993907.1">
    <property type="nucleotide sequence ID" value="NC_013895.2"/>
</dbReference>
<protein>
    <submittedName>
        <fullName evidence="9">Mg2+ transporter-C family protein</fullName>
    </submittedName>
</protein>
<feature type="transmembrane region" description="Helical" evidence="7">
    <location>
        <begin position="12"/>
        <end position="33"/>
    </location>
</feature>